<accession>A0A8H2WLW6</accession>
<sequence length="129" mass="14522">MSNRCPHGMRLVRSERECGTHSLSLLLVLLCDSLIARCRTRTLRGAHQLFTSPSTNFSTTLCSLCHAHHQELGPTSEHPSPTKAQSRQLGRRARKSIVDAIVEQGIDMIRYLEAPCDPRERKCVAEVMR</sequence>
<proteinExistence type="predicted"/>
<reference evidence="2" key="1">
    <citation type="submission" date="2021-01" db="EMBL/GenBank/DDBJ databases">
        <authorList>
            <person name="Kaushik A."/>
        </authorList>
    </citation>
    <scope>NUCLEOTIDE SEQUENCE</scope>
    <source>
        <strain evidence="2">AG2-2IIIB</strain>
    </source>
</reference>
<dbReference type="Proteomes" id="UP000663843">
    <property type="component" value="Unassembled WGS sequence"/>
</dbReference>
<evidence type="ECO:0000256" key="1">
    <source>
        <dbReference type="SAM" id="MobiDB-lite"/>
    </source>
</evidence>
<name>A0A8H2WLW6_9AGAM</name>
<comment type="caution">
    <text evidence="2">The sequence shown here is derived from an EMBL/GenBank/DDBJ whole genome shotgun (WGS) entry which is preliminary data.</text>
</comment>
<feature type="region of interest" description="Disordered" evidence="1">
    <location>
        <begin position="71"/>
        <end position="93"/>
    </location>
</feature>
<feature type="compositionally biased region" description="Polar residues" evidence="1">
    <location>
        <begin position="77"/>
        <end position="88"/>
    </location>
</feature>
<dbReference type="EMBL" id="CAJMWT010001338">
    <property type="protein sequence ID" value="CAE6393361.1"/>
    <property type="molecule type" value="Genomic_DNA"/>
</dbReference>
<protein>
    <submittedName>
        <fullName evidence="2">Uncharacterized protein</fullName>
    </submittedName>
</protein>
<gene>
    <name evidence="2" type="ORF">RDB_LOCUS31790</name>
</gene>
<organism evidence="2 3">
    <name type="scientific">Rhizoctonia solani</name>
    <dbReference type="NCBI Taxonomy" id="456999"/>
    <lineage>
        <taxon>Eukaryota</taxon>
        <taxon>Fungi</taxon>
        <taxon>Dikarya</taxon>
        <taxon>Basidiomycota</taxon>
        <taxon>Agaricomycotina</taxon>
        <taxon>Agaricomycetes</taxon>
        <taxon>Cantharellales</taxon>
        <taxon>Ceratobasidiaceae</taxon>
        <taxon>Rhizoctonia</taxon>
    </lineage>
</organism>
<evidence type="ECO:0000313" key="2">
    <source>
        <dbReference type="EMBL" id="CAE6393361.1"/>
    </source>
</evidence>
<dbReference type="AlphaFoldDB" id="A0A8H2WLW6"/>
<evidence type="ECO:0000313" key="3">
    <source>
        <dbReference type="Proteomes" id="UP000663843"/>
    </source>
</evidence>